<evidence type="ECO:0000313" key="1">
    <source>
        <dbReference type="EMBL" id="GAG41289.1"/>
    </source>
</evidence>
<comment type="caution">
    <text evidence="1">The sequence shown here is derived from an EMBL/GenBank/DDBJ whole genome shotgun (WGS) entry which is preliminary data.</text>
</comment>
<organism evidence="1">
    <name type="scientific">marine sediment metagenome</name>
    <dbReference type="NCBI Taxonomy" id="412755"/>
    <lineage>
        <taxon>unclassified sequences</taxon>
        <taxon>metagenomes</taxon>
        <taxon>ecological metagenomes</taxon>
    </lineage>
</organism>
<dbReference type="EMBL" id="BARS01041032">
    <property type="protein sequence ID" value="GAG41289.1"/>
    <property type="molecule type" value="Genomic_DNA"/>
</dbReference>
<accession>X0XDL9</accession>
<protein>
    <submittedName>
        <fullName evidence="1">Uncharacterized protein</fullName>
    </submittedName>
</protein>
<proteinExistence type="predicted"/>
<gene>
    <name evidence="1" type="ORF">S01H1_62468</name>
</gene>
<sequence>MNGTTCLDCVERVEIKLWLPREAHEFFVNELEWNDDSFVLELLMGLTSVIESHFCDWDKATKVRNLIEKIIKEM</sequence>
<name>X0XDL9_9ZZZZ</name>
<reference evidence="1" key="1">
    <citation type="journal article" date="2014" name="Front. Microbiol.">
        <title>High frequency of phylogenetically diverse reductive dehalogenase-homologous genes in deep subseafloor sedimentary metagenomes.</title>
        <authorList>
            <person name="Kawai M."/>
            <person name="Futagami T."/>
            <person name="Toyoda A."/>
            <person name="Takaki Y."/>
            <person name="Nishi S."/>
            <person name="Hori S."/>
            <person name="Arai W."/>
            <person name="Tsubouchi T."/>
            <person name="Morono Y."/>
            <person name="Uchiyama I."/>
            <person name="Ito T."/>
            <person name="Fujiyama A."/>
            <person name="Inagaki F."/>
            <person name="Takami H."/>
        </authorList>
    </citation>
    <scope>NUCLEOTIDE SEQUENCE</scope>
    <source>
        <strain evidence="1">Expedition CK06-06</strain>
    </source>
</reference>
<dbReference type="AlphaFoldDB" id="X0XDL9"/>